<sequence length="202" mass="23014">MNDGTHRGGAPTFRLDRLFKLDDVKGTDGKTKLLHFVVQETIRSKGIRSLSTTKASSSYSSMKAEDFVEGGNEDSEEHYRSLDLQVVSSLRSELEDVKKIAVIDGDVLTAAVSKLDQSLKKSEELLNNDFKNGKEECQFQHSLSRFMDKAKIEVSWLIEEEKRIMAEVRSITNYFHAKAQKDEGLRLFVIVHNFLIMLDKRI</sequence>
<evidence type="ECO:0000313" key="3">
    <source>
        <dbReference type="EMBL" id="CAL0323713.1"/>
    </source>
</evidence>
<name>A0AAV1XS86_LUPLU</name>
<dbReference type="Proteomes" id="UP001497480">
    <property type="component" value="Unassembled WGS sequence"/>
</dbReference>
<comment type="similarity">
    <text evidence="1">Belongs to the formin-like family. Class-I subfamily.</text>
</comment>
<organism evidence="3 4">
    <name type="scientific">Lupinus luteus</name>
    <name type="common">European yellow lupine</name>
    <dbReference type="NCBI Taxonomy" id="3873"/>
    <lineage>
        <taxon>Eukaryota</taxon>
        <taxon>Viridiplantae</taxon>
        <taxon>Streptophyta</taxon>
        <taxon>Embryophyta</taxon>
        <taxon>Tracheophyta</taxon>
        <taxon>Spermatophyta</taxon>
        <taxon>Magnoliopsida</taxon>
        <taxon>eudicotyledons</taxon>
        <taxon>Gunneridae</taxon>
        <taxon>Pentapetalae</taxon>
        <taxon>rosids</taxon>
        <taxon>fabids</taxon>
        <taxon>Fabales</taxon>
        <taxon>Fabaceae</taxon>
        <taxon>Papilionoideae</taxon>
        <taxon>50 kb inversion clade</taxon>
        <taxon>genistoids sensu lato</taxon>
        <taxon>core genistoids</taxon>
        <taxon>Genisteae</taxon>
        <taxon>Lupinus</taxon>
    </lineage>
</organism>
<dbReference type="InterPro" id="IPR027643">
    <property type="entry name" value="Formin-like_plant"/>
</dbReference>
<gene>
    <name evidence="3" type="ORF">LLUT_LOCUS24773</name>
</gene>
<dbReference type="InterPro" id="IPR015425">
    <property type="entry name" value="FH2_Formin"/>
</dbReference>
<dbReference type="SUPFAM" id="SSF101447">
    <property type="entry name" value="Formin homology 2 domain (FH2 domain)"/>
    <property type="match status" value="1"/>
</dbReference>
<dbReference type="EMBL" id="CAXHTB010000017">
    <property type="protein sequence ID" value="CAL0323713.1"/>
    <property type="molecule type" value="Genomic_DNA"/>
</dbReference>
<dbReference type="GO" id="GO:0045010">
    <property type="term" value="P:actin nucleation"/>
    <property type="evidence" value="ECO:0007669"/>
    <property type="project" value="InterPro"/>
</dbReference>
<feature type="domain" description="FH2" evidence="2">
    <location>
        <begin position="1"/>
        <end position="202"/>
    </location>
</feature>
<proteinExistence type="inferred from homology"/>
<dbReference type="Gene3D" id="1.20.58.2220">
    <property type="entry name" value="Formin, FH2 domain"/>
    <property type="match status" value="1"/>
</dbReference>
<comment type="caution">
    <text evidence="3">The sequence shown here is derived from an EMBL/GenBank/DDBJ whole genome shotgun (WGS) entry which is preliminary data.</text>
</comment>
<keyword evidence="4" id="KW-1185">Reference proteome</keyword>
<dbReference type="PANTHER" id="PTHR23213">
    <property type="entry name" value="FORMIN-RELATED"/>
    <property type="match status" value="1"/>
</dbReference>
<dbReference type="PROSITE" id="PS51444">
    <property type="entry name" value="FH2"/>
    <property type="match status" value="1"/>
</dbReference>
<accession>A0AAV1XS86</accession>
<dbReference type="InterPro" id="IPR042201">
    <property type="entry name" value="FH2_Formin_sf"/>
</dbReference>
<dbReference type="GO" id="GO:0051015">
    <property type="term" value="F:actin filament binding"/>
    <property type="evidence" value="ECO:0007669"/>
    <property type="project" value="InterPro"/>
</dbReference>
<evidence type="ECO:0000256" key="1">
    <source>
        <dbReference type="ARBA" id="ARBA00025793"/>
    </source>
</evidence>
<evidence type="ECO:0000313" key="4">
    <source>
        <dbReference type="Proteomes" id="UP001497480"/>
    </source>
</evidence>
<dbReference type="PANTHER" id="PTHR23213:SF392">
    <property type="entry name" value="FORMIN-LIKE PROTEIN 3"/>
    <property type="match status" value="1"/>
</dbReference>
<protein>
    <recommendedName>
        <fullName evidence="2">FH2 domain-containing protein</fullName>
    </recommendedName>
</protein>
<evidence type="ECO:0000259" key="2">
    <source>
        <dbReference type="PROSITE" id="PS51444"/>
    </source>
</evidence>
<reference evidence="3 4" key="1">
    <citation type="submission" date="2024-03" db="EMBL/GenBank/DDBJ databases">
        <authorList>
            <person name="Martinez-Hernandez J."/>
        </authorList>
    </citation>
    <scope>NUCLEOTIDE SEQUENCE [LARGE SCALE GENOMIC DNA]</scope>
</reference>
<dbReference type="AlphaFoldDB" id="A0AAV1XS86"/>
<dbReference type="Pfam" id="PF02181">
    <property type="entry name" value="FH2"/>
    <property type="match status" value="1"/>
</dbReference>